<comment type="caution">
    <text evidence="1">The sequence shown here is derived from an EMBL/GenBank/DDBJ whole genome shotgun (WGS) entry which is preliminary data.</text>
</comment>
<name>A0AAW8FC11_9ACTN</name>
<proteinExistence type="predicted"/>
<evidence type="ECO:0000313" key="2">
    <source>
        <dbReference type="Proteomes" id="UP001234216"/>
    </source>
</evidence>
<sequence>MIQGGETAEVAGAGVLGVIDPRTGGEADAGARQDAPTLARATAHTAAVSLSHRALIRPTRARASSSVSVGSWFHPLMAGSWLAATRAPASVVNNGLVLLTR</sequence>
<organism evidence="1 2">
    <name type="scientific">Streptomyces canus</name>
    <dbReference type="NCBI Taxonomy" id="58343"/>
    <lineage>
        <taxon>Bacteria</taxon>
        <taxon>Bacillati</taxon>
        <taxon>Actinomycetota</taxon>
        <taxon>Actinomycetes</taxon>
        <taxon>Kitasatosporales</taxon>
        <taxon>Streptomycetaceae</taxon>
        <taxon>Streptomyces</taxon>
        <taxon>Streptomyces aurantiacus group</taxon>
    </lineage>
</organism>
<reference evidence="1" key="1">
    <citation type="submission" date="2023-07" db="EMBL/GenBank/DDBJ databases">
        <title>Comparative genomics of wheat-associated soil bacteria to identify genetic determinants of phenazine resistance.</title>
        <authorList>
            <person name="Mouncey N."/>
        </authorList>
    </citation>
    <scope>NUCLEOTIDE SEQUENCE</scope>
    <source>
        <strain evidence="1">V4I22</strain>
    </source>
</reference>
<dbReference type="Proteomes" id="UP001234216">
    <property type="component" value="Unassembled WGS sequence"/>
</dbReference>
<dbReference type="EMBL" id="JAUSZV010000005">
    <property type="protein sequence ID" value="MDQ0907666.1"/>
    <property type="molecule type" value="Genomic_DNA"/>
</dbReference>
<protein>
    <submittedName>
        <fullName evidence="1">Uncharacterized protein</fullName>
    </submittedName>
</protein>
<dbReference type="AlphaFoldDB" id="A0AAW8FC11"/>
<evidence type="ECO:0000313" key="1">
    <source>
        <dbReference type="EMBL" id="MDQ0907666.1"/>
    </source>
</evidence>
<dbReference type="RefSeq" id="WP_306976406.1">
    <property type="nucleotide sequence ID" value="NZ_JAUSZV010000005.1"/>
</dbReference>
<gene>
    <name evidence="1" type="ORF">QFZ22_003651</name>
</gene>
<accession>A0AAW8FC11</accession>